<evidence type="ECO:0000256" key="3">
    <source>
        <dbReference type="ARBA" id="ARBA00022475"/>
    </source>
</evidence>
<feature type="transmembrane region" description="Helical" evidence="7">
    <location>
        <begin position="446"/>
        <end position="462"/>
    </location>
</feature>
<feature type="transmembrane region" description="Helical" evidence="7">
    <location>
        <begin position="14"/>
        <end position="31"/>
    </location>
</feature>
<comment type="caution">
    <text evidence="8">The sequence shown here is derived from an EMBL/GenBank/DDBJ whole genome shotgun (WGS) entry which is preliminary data.</text>
</comment>
<evidence type="ECO:0000256" key="5">
    <source>
        <dbReference type="ARBA" id="ARBA00022989"/>
    </source>
</evidence>
<feature type="transmembrane region" description="Helical" evidence="7">
    <location>
        <begin position="422"/>
        <end position="440"/>
    </location>
</feature>
<evidence type="ECO:0000256" key="1">
    <source>
        <dbReference type="ARBA" id="ARBA00004651"/>
    </source>
</evidence>
<dbReference type="GO" id="GO:0005886">
    <property type="term" value="C:plasma membrane"/>
    <property type="evidence" value="ECO:0007669"/>
    <property type="project" value="UniProtKB-SubCell"/>
</dbReference>
<dbReference type="AlphaFoldDB" id="A0A6M0K654"/>
<evidence type="ECO:0000256" key="7">
    <source>
        <dbReference type="SAM" id="Phobius"/>
    </source>
</evidence>
<dbReference type="RefSeq" id="WP_164456162.1">
    <property type="nucleotide sequence ID" value="NZ_JAAIJQ010000124.1"/>
</dbReference>
<feature type="transmembrane region" description="Helical" evidence="7">
    <location>
        <begin position="62"/>
        <end position="78"/>
    </location>
</feature>
<gene>
    <name evidence="8" type="ORF">G3446_24200</name>
</gene>
<accession>A0A6M0K654</accession>
<feature type="transmembrane region" description="Helical" evidence="7">
    <location>
        <begin position="498"/>
        <end position="516"/>
    </location>
</feature>
<evidence type="ECO:0000256" key="6">
    <source>
        <dbReference type="ARBA" id="ARBA00023136"/>
    </source>
</evidence>
<dbReference type="InterPro" id="IPR006726">
    <property type="entry name" value="PHBA_efflux_AaeB/fusaric-R"/>
</dbReference>
<feature type="transmembrane region" description="Helical" evidence="7">
    <location>
        <begin position="37"/>
        <end position="55"/>
    </location>
</feature>
<keyword evidence="2" id="KW-0813">Transport</keyword>
<reference evidence="8 9" key="1">
    <citation type="submission" date="2020-02" db="EMBL/GenBank/DDBJ databases">
        <title>Genome sequences of Thiorhodococcus mannitoliphagus and Thiorhodococcus minor, purple sulfur photosynthetic bacteria in the gammaproteobacterial family, Chromatiaceae.</title>
        <authorList>
            <person name="Aviles F.A."/>
            <person name="Meyer T.E."/>
            <person name="Kyndt J.A."/>
        </authorList>
    </citation>
    <scope>NUCLEOTIDE SEQUENCE [LARGE SCALE GENOMIC DNA]</scope>
    <source>
        <strain evidence="8 9">DSM 11518</strain>
    </source>
</reference>
<feature type="transmembrane region" description="Helical" evidence="7">
    <location>
        <begin position="108"/>
        <end position="127"/>
    </location>
</feature>
<keyword evidence="3" id="KW-1003">Cell membrane</keyword>
<evidence type="ECO:0000256" key="4">
    <source>
        <dbReference type="ARBA" id="ARBA00022692"/>
    </source>
</evidence>
<comment type="subcellular location">
    <subcellularLocation>
        <location evidence="1">Cell membrane</location>
        <topology evidence="1">Multi-pass membrane protein</topology>
    </subcellularLocation>
</comment>
<protein>
    <submittedName>
        <fullName evidence="8">FUSC family protein</fullName>
    </submittedName>
</protein>
<keyword evidence="4 7" id="KW-0812">Transmembrane</keyword>
<evidence type="ECO:0000313" key="8">
    <source>
        <dbReference type="EMBL" id="NEV64929.1"/>
    </source>
</evidence>
<keyword evidence="9" id="KW-1185">Reference proteome</keyword>
<name>A0A6M0K654_9GAMM</name>
<organism evidence="8 9">
    <name type="scientific">Thiorhodococcus minor</name>
    <dbReference type="NCBI Taxonomy" id="57489"/>
    <lineage>
        <taxon>Bacteria</taxon>
        <taxon>Pseudomonadati</taxon>
        <taxon>Pseudomonadota</taxon>
        <taxon>Gammaproteobacteria</taxon>
        <taxon>Chromatiales</taxon>
        <taxon>Chromatiaceae</taxon>
        <taxon>Thiorhodococcus</taxon>
    </lineage>
</organism>
<keyword evidence="5 7" id="KW-1133">Transmembrane helix</keyword>
<dbReference type="EMBL" id="JAAIJQ010000124">
    <property type="protein sequence ID" value="NEV64929.1"/>
    <property type="molecule type" value="Genomic_DNA"/>
</dbReference>
<dbReference type="PANTHER" id="PTHR30509:SF9">
    <property type="entry name" value="MULTIDRUG RESISTANCE PROTEIN MDTO"/>
    <property type="match status" value="1"/>
</dbReference>
<dbReference type="Pfam" id="PF04632">
    <property type="entry name" value="FUSC"/>
    <property type="match status" value="1"/>
</dbReference>
<dbReference type="PANTHER" id="PTHR30509">
    <property type="entry name" value="P-HYDROXYBENZOIC ACID EFFLUX PUMP SUBUNIT-RELATED"/>
    <property type="match status" value="1"/>
</dbReference>
<keyword evidence="6 7" id="KW-0472">Membrane</keyword>
<feature type="transmembrane region" description="Helical" evidence="7">
    <location>
        <begin position="474"/>
        <end position="492"/>
    </location>
</feature>
<dbReference type="Proteomes" id="UP000483379">
    <property type="component" value="Unassembled WGS sequence"/>
</dbReference>
<feature type="transmembrane region" description="Helical" evidence="7">
    <location>
        <begin position="139"/>
        <end position="157"/>
    </location>
</feature>
<proteinExistence type="predicted"/>
<evidence type="ECO:0000313" key="9">
    <source>
        <dbReference type="Proteomes" id="UP000483379"/>
    </source>
</evidence>
<sequence>MLAPRFPSPRFREAFKTALAVVLAYGIALSMDWEKPMWAAFAVAAISLATVGQSLHKGALRMWGTLVAGVVSLTLVALFPQERWWLMVFLSAFVGLCTYRMGGSKRPYFWNVAGFVSLIICMGSVPATEHAFDLAVLRSLETGLGILCYTLVTVFLWPTGTAAELDAAVHGLAATQHRLYQGYLRLLAGKAEGEDLQPLRLQEVQQLGQFNDALMGARADTHEVWELRQQWARLEADVRDMMAALARWRESFDEVQALDLKALMPEFPSLAEELDARLGQVERILSGKAPERQPKPLDASLNAEAVRALSHFDRAALALFRSQLRRLESLTRSLFETAADIKGFTAVSVRPVEPTRTRAGFVLDADDLVAAARVVAGVWLAYLLWIYVEIPGGVGIVIMTGSLGMALATNPQLPMRLAFKPVALSIAFASILYIFVMPRLSSFTELGWLIFAVTFAIGYLFYKPQQILGRMAGLIIFVTMTGISNAQSYSFLSLANTTLMFVLVFMILALAAYVPVSPQPEKAFVRLLRRFFRSCEYLVSTLDWDPDSDSARRPTRLQRWRRSYHAGQIATLPQTISLWGKSIDPKLLAGTTPEQLQALTADIQALGYRMQETLEARAAVRRMLAGPDVQNEIDTWRAGLKEIFRGLSLDPDAADHADFRALLNAKLERLEAHIETALNQADTVSVPPTEAERAYRLLGAHRGLSEAVIAFAKQTAVIDWPRLREARF</sequence>
<feature type="transmembrane region" description="Helical" evidence="7">
    <location>
        <begin position="84"/>
        <end position="101"/>
    </location>
</feature>
<dbReference type="GO" id="GO:0022857">
    <property type="term" value="F:transmembrane transporter activity"/>
    <property type="evidence" value="ECO:0007669"/>
    <property type="project" value="InterPro"/>
</dbReference>
<evidence type="ECO:0000256" key="2">
    <source>
        <dbReference type="ARBA" id="ARBA00022448"/>
    </source>
</evidence>